<keyword evidence="2" id="KW-1185">Reference proteome</keyword>
<evidence type="ECO:0000313" key="2">
    <source>
        <dbReference type="Proteomes" id="UP000190787"/>
    </source>
</evidence>
<name>A0ABX3MU12_9RHOB</name>
<dbReference type="Proteomes" id="UP000190787">
    <property type="component" value="Unassembled WGS sequence"/>
</dbReference>
<proteinExistence type="predicted"/>
<accession>A0ABX3MU12</accession>
<comment type="caution">
    <text evidence="1">The sequence shown here is derived from an EMBL/GenBank/DDBJ whole genome shotgun (WGS) entry which is preliminary data.</text>
</comment>
<dbReference type="RefSeq" id="WP_078605989.1">
    <property type="nucleotide sequence ID" value="NZ_MPZV01000004.1"/>
</dbReference>
<dbReference type="EMBL" id="MPZV01000004">
    <property type="protein sequence ID" value="OOY23138.1"/>
    <property type="molecule type" value="Genomic_DNA"/>
</dbReference>
<reference evidence="1 2" key="1">
    <citation type="submission" date="2016-11" db="EMBL/GenBank/DDBJ databases">
        <title>A multilocus sequence analysis scheme for characterization of bacteria in the genus Thioclava.</title>
        <authorList>
            <person name="Liu Y."/>
            <person name="Shao Z."/>
        </authorList>
    </citation>
    <scope>NUCLEOTIDE SEQUENCE [LARGE SCALE GENOMIC DNA]</scope>
    <source>
        <strain evidence="1 2">TAW-CT134</strain>
    </source>
</reference>
<sequence length="170" mass="19312">MNVPYSINRQWSDQYLPEIRRIVGAHLLQVAPDHLDRHHATDLLMLDGRDLRIAARVRRPGYASRYPYEFTIRSQVASGAMTELAKIVNGEGDWLFYGHASEDGCGLDLWWLIDLRAFRAALIRRSANGFPIRCGDKANADGTCFKWFDIRSFPNDPPLVVASSGHRLVM</sequence>
<evidence type="ECO:0000313" key="1">
    <source>
        <dbReference type="EMBL" id="OOY23138.1"/>
    </source>
</evidence>
<organism evidence="1 2">
    <name type="scientific">Thioclava sediminum</name>
    <dbReference type="NCBI Taxonomy" id="1915319"/>
    <lineage>
        <taxon>Bacteria</taxon>
        <taxon>Pseudomonadati</taxon>
        <taxon>Pseudomonadota</taxon>
        <taxon>Alphaproteobacteria</taxon>
        <taxon>Rhodobacterales</taxon>
        <taxon>Paracoccaceae</taxon>
        <taxon>Thioclava</taxon>
    </lineage>
</organism>
<gene>
    <name evidence="1" type="ORF">BMI91_16990</name>
</gene>
<protein>
    <submittedName>
        <fullName evidence="1">Uncharacterized protein</fullName>
    </submittedName>
</protein>